<feature type="compositionally biased region" description="Polar residues" evidence="1">
    <location>
        <begin position="130"/>
        <end position="144"/>
    </location>
</feature>
<evidence type="ECO:0000313" key="2">
    <source>
        <dbReference type="EMBL" id="VDM28958.1"/>
    </source>
</evidence>
<sequence>MKSRALGTSSSSQPLAASLPARTAFGSLGTFQFGSSSTAFKSTFGGTTSAVATPAAANQVSICACLCADLSFIHGSRNLGPAEAGVIISGSGDGTNVISSSGTAHSASALVVPPTSSMALGSASARKRPTPQSDQSSSVETGSEVQDPVKRQRASPTEQVSTSGRFVQSTSEPMRADDKLVGADDDEAEQEQQESGSF</sequence>
<gene>
    <name evidence="2" type="ORF">TCNE_LOCUS3241</name>
</gene>
<evidence type="ECO:0000313" key="3">
    <source>
        <dbReference type="Proteomes" id="UP000050794"/>
    </source>
</evidence>
<evidence type="ECO:0000256" key="1">
    <source>
        <dbReference type="SAM" id="MobiDB-lite"/>
    </source>
</evidence>
<proteinExistence type="predicted"/>
<reference evidence="2 3" key="2">
    <citation type="submission" date="2018-11" db="EMBL/GenBank/DDBJ databases">
        <authorList>
            <consortium name="Pathogen Informatics"/>
        </authorList>
    </citation>
    <scope>NUCLEOTIDE SEQUENCE [LARGE SCALE GENOMIC DNA]</scope>
</reference>
<reference evidence="4" key="1">
    <citation type="submission" date="2016-06" db="UniProtKB">
        <authorList>
            <consortium name="WormBaseParasite"/>
        </authorList>
    </citation>
    <scope>IDENTIFICATION</scope>
</reference>
<protein>
    <submittedName>
        <fullName evidence="4">NUP50 domain-containing protein</fullName>
    </submittedName>
</protein>
<dbReference type="EMBL" id="UYWY01003960">
    <property type="protein sequence ID" value="VDM28958.1"/>
    <property type="molecule type" value="Genomic_DNA"/>
</dbReference>
<name>A0A183U421_TOXCA</name>
<feature type="compositionally biased region" description="Polar residues" evidence="1">
    <location>
        <begin position="154"/>
        <end position="172"/>
    </location>
</feature>
<feature type="compositionally biased region" description="Acidic residues" evidence="1">
    <location>
        <begin position="183"/>
        <end position="192"/>
    </location>
</feature>
<dbReference type="WBParaSite" id="TCNE_0000324101-mRNA-1">
    <property type="protein sequence ID" value="TCNE_0000324101-mRNA-1"/>
    <property type="gene ID" value="TCNE_0000324101"/>
</dbReference>
<keyword evidence="3" id="KW-1185">Reference proteome</keyword>
<organism evidence="3 4">
    <name type="scientific">Toxocara canis</name>
    <name type="common">Canine roundworm</name>
    <dbReference type="NCBI Taxonomy" id="6265"/>
    <lineage>
        <taxon>Eukaryota</taxon>
        <taxon>Metazoa</taxon>
        <taxon>Ecdysozoa</taxon>
        <taxon>Nematoda</taxon>
        <taxon>Chromadorea</taxon>
        <taxon>Rhabditida</taxon>
        <taxon>Spirurina</taxon>
        <taxon>Ascaridomorpha</taxon>
        <taxon>Ascaridoidea</taxon>
        <taxon>Toxocaridae</taxon>
        <taxon>Toxocara</taxon>
    </lineage>
</organism>
<dbReference type="AlphaFoldDB" id="A0A183U421"/>
<dbReference type="Proteomes" id="UP000050794">
    <property type="component" value="Unassembled WGS sequence"/>
</dbReference>
<accession>A0A183U421</accession>
<evidence type="ECO:0000313" key="4">
    <source>
        <dbReference type="WBParaSite" id="TCNE_0000324101-mRNA-1"/>
    </source>
</evidence>
<feature type="region of interest" description="Disordered" evidence="1">
    <location>
        <begin position="118"/>
        <end position="198"/>
    </location>
</feature>